<feature type="transmembrane region" description="Helical" evidence="9">
    <location>
        <begin position="6"/>
        <end position="30"/>
    </location>
</feature>
<dbReference type="NCBIfam" id="TIGR02532">
    <property type="entry name" value="IV_pilin_GFxxxE"/>
    <property type="match status" value="1"/>
</dbReference>
<evidence type="ECO:0000313" key="11">
    <source>
        <dbReference type="Proteomes" id="UP001302059"/>
    </source>
</evidence>
<keyword evidence="5" id="KW-0574">Periplasm</keyword>
<evidence type="ECO:0000313" key="10">
    <source>
        <dbReference type="EMBL" id="MDL2344037.1"/>
    </source>
</evidence>
<evidence type="ECO:0000256" key="9">
    <source>
        <dbReference type="SAM" id="Phobius"/>
    </source>
</evidence>
<accession>A0ABT7JG51</accession>
<dbReference type="Proteomes" id="UP001302059">
    <property type="component" value="Unassembled WGS sequence"/>
</dbReference>
<protein>
    <submittedName>
        <fullName evidence="10">Type II secretion system protein</fullName>
    </submittedName>
</protein>
<proteinExistence type="predicted"/>
<dbReference type="RefSeq" id="WP_285522756.1">
    <property type="nucleotide sequence ID" value="NZ_JASNGB010000053.1"/>
</dbReference>
<evidence type="ECO:0000256" key="5">
    <source>
        <dbReference type="ARBA" id="ARBA00022764"/>
    </source>
</evidence>
<dbReference type="EMBL" id="JASNGB010000053">
    <property type="protein sequence ID" value="MDL2344037.1"/>
    <property type="molecule type" value="Genomic_DNA"/>
</dbReference>
<dbReference type="InterPro" id="IPR045584">
    <property type="entry name" value="Pilin-like"/>
</dbReference>
<sequence>MKSQGFTLIELLLVIAIIGILAALGIMNYARWRASSAVMEGAVQFAQAINATRTGAKKANACWQIRLTGTATNVTQYQVNRFTTSSCTGTPDTSSTYTLPSQTRISLTSGAASNNVNFVPPYATTDASPNSYSVTWAANPSISRTVRITSILGKVVVK</sequence>
<dbReference type="Pfam" id="PF07963">
    <property type="entry name" value="N_methyl"/>
    <property type="match status" value="1"/>
</dbReference>
<evidence type="ECO:0000256" key="6">
    <source>
        <dbReference type="ARBA" id="ARBA00022989"/>
    </source>
</evidence>
<keyword evidence="7 9" id="KW-0472">Membrane</keyword>
<keyword evidence="8" id="KW-0998">Cell outer membrane</keyword>
<evidence type="ECO:0000256" key="8">
    <source>
        <dbReference type="ARBA" id="ARBA00023237"/>
    </source>
</evidence>
<evidence type="ECO:0000256" key="3">
    <source>
        <dbReference type="ARBA" id="ARBA00022481"/>
    </source>
</evidence>
<evidence type="ECO:0000256" key="2">
    <source>
        <dbReference type="ARBA" id="ARBA00004418"/>
    </source>
</evidence>
<organism evidence="10 11">
    <name type="scientific">Deinococcus rhizophilus</name>
    <dbReference type="NCBI Taxonomy" id="3049544"/>
    <lineage>
        <taxon>Bacteria</taxon>
        <taxon>Thermotogati</taxon>
        <taxon>Deinococcota</taxon>
        <taxon>Deinococci</taxon>
        <taxon>Deinococcales</taxon>
        <taxon>Deinococcaceae</taxon>
        <taxon>Deinococcus</taxon>
    </lineage>
</organism>
<dbReference type="PRINTS" id="PR00885">
    <property type="entry name" value="BCTERIALGSPH"/>
</dbReference>
<comment type="caution">
    <text evidence="10">The sequence shown here is derived from an EMBL/GenBank/DDBJ whole genome shotgun (WGS) entry which is preliminary data.</text>
</comment>
<evidence type="ECO:0000256" key="7">
    <source>
        <dbReference type="ARBA" id="ARBA00023136"/>
    </source>
</evidence>
<keyword evidence="6 9" id="KW-1133">Transmembrane helix</keyword>
<keyword evidence="11" id="KW-1185">Reference proteome</keyword>
<dbReference type="Gene3D" id="3.30.700.10">
    <property type="entry name" value="Glycoprotein, Type 4 Pilin"/>
    <property type="match status" value="1"/>
</dbReference>
<evidence type="ECO:0000256" key="1">
    <source>
        <dbReference type="ARBA" id="ARBA00004203"/>
    </source>
</evidence>
<keyword evidence="3" id="KW-0488">Methylation</keyword>
<keyword evidence="4 9" id="KW-0812">Transmembrane</keyword>
<evidence type="ECO:0000256" key="4">
    <source>
        <dbReference type="ARBA" id="ARBA00022692"/>
    </source>
</evidence>
<dbReference type="PROSITE" id="PS00409">
    <property type="entry name" value="PROKAR_NTER_METHYL"/>
    <property type="match status" value="1"/>
</dbReference>
<reference evidence="10 11" key="1">
    <citation type="submission" date="2023-05" db="EMBL/GenBank/DDBJ databases">
        <authorList>
            <person name="Gao F."/>
        </authorList>
    </citation>
    <scope>NUCLEOTIDE SEQUENCE [LARGE SCALE GENOMIC DNA]</scope>
    <source>
        <strain evidence="10 11">MIMF12</strain>
    </source>
</reference>
<dbReference type="SUPFAM" id="SSF54523">
    <property type="entry name" value="Pili subunits"/>
    <property type="match status" value="1"/>
</dbReference>
<gene>
    <name evidence="10" type="ORF">QOL99_07715</name>
</gene>
<dbReference type="PANTHER" id="PTHR30093">
    <property type="entry name" value="GENERAL SECRETION PATHWAY PROTEIN G"/>
    <property type="match status" value="1"/>
</dbReference>
<name>A0ABT7JG51_9DEIO</name>
<dbReference type="InterPro" id="IPR012902">
    <property type="entry name" value="N_methyl_site"/>
</dbReference>
<dbReference type="InterPro" id="IPR002416">
    <property type="entry name" value="T2SS_protein-GspH"/>
</dbReference>
<comment type="subcellular location">
    <subcellularLocation>
        <location evidence="1">Cell outer membrane</location>
        <topology evidence="1">Single-pass membrane protein</topology>
    </subcellularLocation>
    <subcellularLocation>
        <location evidence="2">Periplasm</location>
    </subcellularLocation>
</comment>